<proteinExistence type="inferred from homology"/>
<name>A0ABU9BWD6_9BURK</name>
<reference evidence="9 10" key="1">
    <citation type="submission" date="2024-04" db="EMBL/GenBank/DDBJ databases">
        <title>Novel species of the genus Ideonella isolated from streams.</title>
        <authorList>
            <person name="Lu H."/>
        </authorList>
    </citation>
    <scope>NUCLEOTIDE SEQUENCE [LARGE SCALE GENOMIC DNA]</scope>
    <source>
        <strain evidence="9 10">DXS29W</strain>
    </source>
</reference>
<evidence type="ECO:0000256" key="4">
    <source>
        <dbReference type="ARBA" id="ARBA00038381"/>
    </source>
</evidence>
<evidence type="ECO:0000256" key="1">
    <source>
        <dbReference type="ARBA" id="ARBA00022801"/>
    </source>
</evidence>
<keyword evidence="1 9" id="KW-0378">Hydrolase</keyword>
<evidence type="ECO:0000256" key="7">
    <source>
        <dbReference type="ARBA" id="ARBA00048062"/>
    </source>
</evidence>
<comment type="caution">
    <text evidence="9">The sequence shown here is derived from an EMBL/GenBank/DDBJ whole genome shotgun (WGS) entry which is preliminary data.</text>
</comment>
<dbReference type="PANTHER" id="PTHR43240:SF20">
    <property type="entry name" value="MEDIUM_LONG-CHAIN ACYL-COA THIOESTERASE YIGI"/>
    <property type="match status" value="1"/>
</dbReference>
<dbReference type="CDD" id="cd03443">
    <property type="entry name" value="PaaI_thioesterase"/>
    <property type="match status" value="1"/>
</dbReference>
<dbReference type="SUPFAM" id="SSF54637">
    <property type="entry name" value="Thioesterase/thiol ester dehydrase-isomerase"/>
    <property type="match status" value="1"/>
</dbReference>
<sequence length="147" mass="15815">MTSDTFDPDVFLQLGRDVLQRQPFSVLLGAELTHLMPGDVELQLPLRDDLKQQDGFAHGGVVSYLADNALTFAGGTAMRVPVVTSEFKINYLKPAMGERLVVRAKAVGVGRSQTVCRCDVFSVLGHEETLCAVAQGTISKRGDAPPA</sequence>
<feature type="domain" description="Thioesterase" evidence="8">
    <location>
        <begin position="55"/>
        <end position="122"/>
    </location>
</feature>
<dbReference type="Gene3D" id="3.10.129.10">
    <property type="entry name" value="Hotdog Thioesterase"/>
    <property type="match status" value="1"/>
</dbReference>
<organism evidence="9 10">
    <name type="scientific">Ideonella lacteola</name>
    <dbReference type="NCBI Taxonomy" id="2984193"/>
    <lineage>
        <taxon>Bacteria</taxon>
        <taxon>Pseudomonadati</taxon>
        <taxon>Pseudomonadota</taxon>
        <taxon>Betaproteobacteria</taxon>
        <taxon>Burkholderiales</taxon>
        <taxon>Sphaerotilaceae</taxon>
        <taxon>Ideonella</taxon>
    </lineage>
</organism>
<accession>A0ABU9BWD6</accession>
<dbReference type="Proteomes" id="UP001371218">
    <property type="component" value="Unassembled WGS sequence"/>
</dbReference>
<dbReference type="GO" id="GO:0016787">
    <property type="term" value="F:hydrolase activity"/>
    <property type="evidence" value="ECO:0007669"/>
    <property type="project" value="UniProtKB-KW"/>
</dbReference>
<evidence type="ECO:0000313" key="10">
    <source>
        <dbReference type="Proteomes" id="UP001371218"/>
    </source>
</evidence>
<dbReference type="EC" id="3.1.2.20" evidence="5"/>
<evidence type="ECO:0000256" key="6">
    <source>
        <dbReference type="ARBA" id="ARBA00040062"/>
    </source>
</evidence>
<evidence type="ECO:0000256" key="2">
    <source>
        <dbReference type="ARBA" id="ARBA00035880"/>
    </source>
</evidence>
<comment type="similarity">
    <text evidence="4">Belongs to the YigI thioesterase family.</text>
</comment>
<dbReference type="InterPro" id="IPR006683">
    <property type="entry name" value="Thioestr_dom"/>
</dbReference>
<comment type="catalytic activity">
    <reaction evidence="3">
        <text>a long-chain fatty acyl-CoA + H2O = a long-chain fatty acid + CoA + H(+)</text>
        <dbReference type="Rhea" id="RHEA:67680"/>
        <dbReference type="ChEBI" id="CHEBI:15377"/>
        <dbReference type="ChEBI" id="CHEBI:15378"/>
        <dbReference type="ChEBI" id="CHEBI:57287"/>
        <dbReference type="ChEBI" id="CHEBI:57560"/>
        <dbReference type="ChEBI" id="CHEBI:83139"/>
    </reaction>
</comment>
<evidence type="ECO:0000256" key="3">
    <source>
        <dbReference type="ARBA" id="ARBA00036002"/>
    </source>
</evidence>
<evidence type="ECO:0000256" key="5">
    <source>
        <dbReference type="ARBA" id="ARBA00038894"/>
    </source>
</evidence>
<dbReference type="InterPro" id="IPR029069">
    <property type="entry name" value="HotDog_dom_sf"/>
</dbReference>
<dbReference type="Pfam" id="PF03061">
    <property type="entry name" value="4HBT"/>
    <property type="match status" value="1"/>
</dbReference>
<dbReference type="RefSeq" id="WP_341428178.1">
    <property type="nucleotide sequence ID" value="NZ_JBBUTG010000021.1"/>
</dbReference>
<dbReference type="InterPro" id="IPR003736">
    <property type="entry name" value="PAAI_dom"/>
</dbReference>
<dbReference type="PANTHER" id="PTHR43240">
    <property type="entry name" value="1,4-DIHYDROXY-2-NAPHTHOYL-COA THIOESTERASE 1"/>
    <property type="match status" value="1"/>
</dbReference>
<dbReference type="EMBL" id="JBBUTG010000021">
    <property type="protein sequence ID" value="MEK8033753.1"/>
    <property type="molecule type" value="Genomic_DNA"/>
</dbReference>
<evidence type="ECO:0000313" key="9">
    <source>
        <dbReference type="EMBL" id="MEK8033753.1"/>
    </source>
</evidence>
<keyword evidence="10" id="KW-1185">Reference proteome</keyword>
<protein>
    <recommendedName>
        <fullName evidence="6">Medium/long-chain acyl-CoA thioesterase YigI</fullName>
        <ecNumber evidence="5">3.1.2.20</ecNumber>
    </recommendedName>
</protein>
<evidence type="ECO:0000259" key="8">
    <source>
        <dbReference type="Pfam" id="PF03061"/>
    </source>
</evidence>
<gene>
    <name evidence="9" type="ORF">AACH06_23265</name>
</gene>
<comment type="catalytic activity">
    <reaction evidence="7">
        <text>a medium-chain fatty acyl-CoA + H2O = a medium-chain fatty acid + CoA + H(+)</text>
        <dbReference type="Rhea" id="RHEA:68184"/>
        <dbReference type="ChEBI" id="CHEBI:15377"/>
        <dbReference type="ChEBI" id="CHEBI:15378"/>
        <dbReference type="ChEBI" id="CHEBI:57287"/>
        <dbReference type="ChEBI" id="CHEBI:59558"/>
        <dbReference type="ChEBI" id="CHEBI:90546"/>
    </reaction>
</comment>
<dbReference type="NCBIfam" id="TIGR00369">
    <property type="entry name" value="unchar_dom_1"/>
    <property type="match status" value="1"/>
</dbReference>
<comment type="catalytic activity">
    <reaction evidence="2">
        <text>a fatty acyl-CoA + H2O = a fatty acid + CoA + H(+)</text>
        <dbReference type="Rhea" id="RHEA:16781"/>
        <dbReference type="ChEBI" id="CHEBI:15377"/>
        <dbReference type="ChEBI" id="CHEBI:15378"/>
        <dbReference type="ChEBI" id="CHEBI:28868"/>
        <dbReference type="ChEBI" id="CHEBI:57287"/>
        <dbReference type="ChEBI" id="CHEBI:77636"/>
        <dbReference type="EC" id="3.1.2.20"/>
    </reaction>
</comment>